<dbReference type="Proteomes" id="UP001521785">
    <property type="component" value="Unassembled WGS sequence"/>
</dbReference>
<gene>
    <name evidence="3" type="ORF">SLS60_004991</name>
</gene>
<evidence type="ECO:0000256" key="2">
    <source>
        <dbReference type="SAM" id="MobiDB-lite"/>
    </source>
</evidence>
<accession>A0ABR3RLV1</accession>
<dbReference type="EMBL" id="JAKJXO020000005">
    <property type="protein sequence ID" value="KAL1605441.1"/>
    <property type="molecule type" value="Genomic_DNA"/>
</dbReference>
<reference evidence="3 4" key="1">
    <citation type="submission" date="2024-02" db="EMBL/GenBank/DDBJ databases">
        <title>De novo assembly and annotation of 12 fungi associated with fruit tree decline syndrome in Ontario, Canada.</title>
        <authorList>
            <person name="Sulman M."/>
            <person name="Ellouze W."/>
            <person name="Ilyukhin E."/>
        </authorList>
    </citation>
    <scope>NUCLEOTIDE SEQUENCE [LARGE SCALE GENOMIC DNA]</scope>
    <source>
        <strain evidence="3 4">M42-189</strain>
    </source>
</reference>
<evidence type="ECO:0000256" key="1">
    <source>
        <dbReference type="SAM" id="Coils"/>
    </source>
</evidence>
<feature type="region of interest" description="Disordered" evidence="2">
    <location>
        <begin position="65"/>
        <end position="144"/>
    </location>
</feature>
<feature type="compositionally biased region" description="Acidic residues" evidence="2">
    <location>
        <begin position="95"/>
        <end position="105"/>
    </location>
</feature>
<feature type="coiled-coil region" evidence="1">
    <location>
        <begin position="151"/>
        <end position="178"/>
    </location>
</feature>
<organism evidence="3 4">
    <name type="scientific">Paraconiothyrium brasiliense</name>
    <dbReference type="NCBI Taxonomy" id="300254"/>
    <lineage>
        <taxon>Eukaryota</taxon>
        <taxon>Fungi</taxon>
        <taxon>Dikarya</taxon>
        <taxon>Ascomycota</taxon>
        <taxon>Pezizomycotina</taxon>
        <taxon>Dothideomycetes</taxon>
        <taxon>Pleosporomycetidae</taxon>
        <taxon>Pleosporales</taxon>
        <taxon>Massarineae</taxon>
        <taxon>Didymosphaeriaceae</taxon>
        <taxon>Paraconiothyrium</taxon>
    </lineage>
</organism>
<comment type="caution">
    <text evidence="3">The sequence shown here is derived from an EMBL/GenBank/DDBJ whole genome shotgun (WGS) entry which is preliminary data.</text>
</comment>
<feature type="compositionally biased region" description="Polar residues" evidence="2">
    <location>
        <begin position="67"/>
        <end position="82"/>
    </location>
</feature>
<proteinExistence type="predicted"/>
<evidence type="ECO:0000313" key="3">
    <source>
        <dbReference type="EMBL" id="KAL1605441.1"/>
    </source>
</evidence>
<name>A0ABR3RLV1_9PLEO</name>
<protein>
    <submittedName>
        <fullName evidence="3">Uncharacterized protein</fullName>
    </submittedName>
</protein>
<keyword evidence="4" id="KW-1185">Reference proteome</keyword>
<sequence>MRQASSPAAPTTIPETPTTHLTFLHDNTLAGNAFSSLSSPIASCSPSPTAPRGIATYDGIAEYRTPSLPQSSANSTNASKRTFSGGKPVVLNSDSDSDSLTDLDELLNHEPIGKPKAVTRVATAGREEDSTRSGLPRPPKRLKDDNAFKRLVQAAQKNAEMEQNIAKAQAELDKPLREHSLKHDLQISEEMVAGALHDEDDPEKAKKLYLAMQRTNAFQVDCAFHFFDRESDDDSAFHLPFPLESLSHPRMASKFEGRRYDFRGSA</sequence>
<keyword evidence="1" id="KW-0175">Coiled coil</keyword>
<evidence type="ECO:0000313" key="4">
    <source>
        <dbReference type="Proteomes" id="UP001521785"/>
    </source>
</evidence>